<feature type="compositionally biased region" description="Polar residues" evidence="1">
    <location>
        <begin position="12"/>
        <end position="25"/>
    </location>
</feature>
<proteinExistence type="predicted"/>
<evidence type="ECO:0000313" key="3">
    <source>
        <dbReference type="Proteomes" id="UP001344447"/>
    </source>
</evidence>
<dbReference type="EMBL" id="JAVFKY010000001">
    <property type="protein sequence ID" value="KAK5581808.1"/>
    <property type="molecule type" value="Genomic_DNA"/>
</dbReference>
<evidence type="ECO:0000256" key="1">
    <source>
        <dbReference type="SAM" id="MobiDB-lite"/>
    </source>
</evidence>
<comment type="caution">
    <text evidence="2">The sequence shown here is derived from an EMBL/GenBank/DDBJ whole genome shotgun (WGS) entry which is preliminary data.</text>
</comment>
<feature type="region of interest" description="Disordered" evidence="1">
    <location>
        <begin position="1"/>
        <end position="25"/>
    </location>
</feature>
<accession>A0AAN7UHC5</accession>
<sequence length="146" mass="16714">MHSKKQQQSQQVKDTNTISETTNPIQPNIQTDLSIDIDFNKVFAELENIFKGTPNCSQSDFTQGVVNHYVAQNLNVFICHPVHKCDNYEAKHHYEFKTNLLQSKGYDIYLAHRGKPMVATNFGDGGDSQWGYGGLFTREHQTIKYE</sequence>
<dbReference type="Proteomes" id="UP001344447">
    <property type="component" value="Unassembled WGS sequence"/>
</dbReference>
<evidence type="ECO:0000313" key="2">
    <source>
        <dbReference type="EMBL" id="KAK5581808.1"/>
    </source>
</evidence>
<protein>
    <submittedName>
        <fullName evidence="2">Uncharacterized protein</fullName>
    </submittedName>
</protein>
<name>A0AAN7UHC5_9MYCE</name>
<organism evidence="2 3">
    <name type="scientific">Dictyostelium firmibasis</name>
    <dbReference type="NCBI Taxonomy" id="79012"/>
    <lineage>
        <taxon>Eukaryota</taxon>
        <taxon>Amoebozoa</taxon>
        <taxon>Evosea</taxon>
        <taxon>Eumycetozoa</taxon>
        <taxon>Dictyostelia</taxon>
        <taxon>Dictyosteliales</taxon>
        <taxon>Dictyosteliaceae</taxon>
        <taxon>Dictyostelium</taxon>
    </lineage>
</organism>
<keyword evidence="3" id="KW-1185">Reference proteome</keyword>
<feature type="compositionally biased region" description="Low complexity" evidence="1">
    <location>
        <begin position="1"/>
        <end position="11"/>
    </location>
</feature>
<dbReference type="AlphaFoldDB" id="A0AAN7UHC5"/>
<gene>
    <name evidence="2" type="ORF">RB653_003386</name>
</gene>
<reference evidence="2 3" key="1">
    <citation type="submission" date="2023-11" db="EMBL/GenBank/DDBJ databases">
        <title>Dfirmibasis_genome.</title>
        <authorList>
            <person name="Edelbroek B."/>
            <person name="Kjellin J."/>
            <person name="Jerlstrom-Hultqvist J."/>
            <person name="Soderbom F."/>
        </authorList>
    </citation>
    <scope>NUCLEOTIDE SEQUENCE [LARGE SCALE GENOMIC DNA]</scope>
    <source>
        <strain evidence="2 3">TNS-C-14</strain>
    </source>
</reference>